<reference evidence="1 2" key="1">
    <citation type="submission" date="2019-08" db="EMBL/GenBank/DDBJ databases">
        <title>Complete genome sequence of Rhodanobacter glycinis strain T01E-68 isolated from tomato root.</title>
        <authorList>
            <person name="Weon H.-Y."/>
            <person name="Lee S.A."/>
        </authorList>
    </citation>
    <scope>NUCLEOTIDE SEQUENCE [LARGE SCALE GENOMIC DNA]</scope>
    <source>
        <strain evidence="1 2">T01E-68</strain>
    </source>
</reference>
<gene>
    <name evidence="1" type="ORF">CS053_08205</name>
</gene>
<dbReference type="KEGG" id="rgl:CS053_08205"/>
<evidence type="ECO:0000313" key="2">
    <source>
        <dbReference type="Proteomes" id="UP000321807"/>
    </source>
</evidence>
<dbReference type="Proteomes" id="UP000321807">
    <property type="component" value="Chromosome"/>
</dbReference>
<accession>A0A5B9DWU8</accession>
<name>A0A5B9DWU8_9GAMM</name>
<dbReference type="RefSeq" id="WP_147627075.1">
    <property type="nucleotide sequence ID" value="NZ_CP042807.1"/>
</dbReference>
<organism evidence="1 2">
    <name type="scientific">Rhodanobacter glycinis</name>
    <dbReference type="NCBI Taxonomy" id="582702"/>
    <lineage>
        <taxon>Bacteria</taxon>
        <taxon>Pseudomonadati</taxon>
        <taxon>Pseudomonadota</taxon>
        <taxon>Gammaproteobacteria</taxon>
        <taxon>Lysobacterales</taxon>
        <taxon>Rhodanobacteraceae</taxon>
        <taxon>Rhodanobacter</taxon>
    </lineage>
</organism>
<protein>
    <submittedName>
        <fullName evidence="1">Uncharacterized protein</fullName>
    </submittedName>
</protein>
<sequence>MTEYEFEVWQDGYMQAGGTTTNADTALQEAEQYEMIYGGDGPVTLKFYARRELTRDEMKAAVAD</sequence>
<dbReference type="EMBL" id="CP042807">
    <property type="protein sequence ID" value="QEE24482.1"/>
    <property type="molecule type" value="Genomic_DNA"/>
</dbReference>
<evidence type="ECO:0000313" key="1">
    <source>
        <dbReference type="EMBL" id="QEE24482.1"/>
    </source>
</evidence>
<proteinExistence type="predicted"/>
<dbReference type="AlphaFoldDB" id="A0A5B9DWU8"/>